<dbReference type="InterPro" id="IPR005467">
    <property type="entry name" value="His_kinase_dom"/>
</dbReference>
<evidence type="ECO:0000256" key="5">
    <source>
        <dbReference type="ARBA" id="ARBA00022553"/>
    </source>
</evidence>
<dbReference type="PANTHER" id="PTHR34220:SF11">
    <property type="entry name" value="SENSOR PROTEIN KINASE HPTS"/>
    <property type="match status" value="1"/>
</dbReference>
<dbReference type="PANTHER" id="PTHR34220">
    <property type="entry name" value="SENSOR HISTIDINE KINASE YPDA"/>
    <property type="match status" value="1"/>
</dbReference>
<dbReference type="EMBL" id="BMIR01000022">
    <property type="protein sequence ID" value="GGE52802.1"/>
    <property type="molecule type" value="Genomic_DNA"/>
</dbReference>
<reference evidence="17" key="1">
    <citation type="journal article" date="2014" name="Int. J. Syst. Evol. Microbiol.">
        <title>Complete genome sequence of Corynebacterium casei LMG S-19264T (=DSM 44701T), isolated from a smear-ripened cheese.</title>
        <authorList>
            <consortium name="US DOE Joint Genome Institute (JGI-PGF)"/>
            <person name="Walter F."/>
            <person name="Albersmeier A."/>
            <person name="Kalinowski J."/>
            <person name="Ruckert C."/>
        </authorList>
    </citation>
    <scope>NUCLEOTIDE SEQUENCE</scope>
    <source>
        <strain evidence="17">CGMCC 1.15371</strain>
    </source>
</reference>
<keyword evidence="11 14" id="KW-1133">Transmembrane helix</keyword>
<feature type="domain" description="Histidine kinase" evidence="15">
    <location>
        <begin position="485"/>
        <end position="596"/>
    </location>
</feature>
<dbReference type="Pfam" id="PF02518">
    <property type="entry name" value="HATPase_c"/>
    <property type="match status" value="1"/>
</dbReference>
<name>A0A8J2YLU5_9BACL</name>
<dbReference type="GO" id="GO:0000155">
    <property type="term" value="F:phosphorelay sensor kinase activity"/>
    <property type="evidence" value="ECO:0007669"/>
    <property type="project" value="InterPro"/>
</dbReference>
<evidence type="ECO:0000313" key="18">
    <source>
        <dbReference type="Proteomes" id="UP000628775"/>
    </source>
</evidence>
<dbReference type="InterPro" id="IPR003594">
    <property type="entry name" value="HATPase_dom"/>
</dbReference>
<dbReference type="InterPro" id="IPR003660">
    <property type="entry name" value="HAMP_dom"/>
</dbReference>
<keyword evidence="4" id="KW-1003">Cell membrane</keyword>
<dbReference type="PROSITE" id="PS50109">
    <property type="entry name" value="HIS_KIN"/>
    <property type="match status" value="1"/>
</dbReference>
<evidence type="ECO:0000256" key="7">
    <source>
        <dbReference type="ARBA" id="ARBA00022692"/>
    </source>
</evidence>
<sequence>MGRWVRWLKEKRTKITGRILPKMIIGYIFLVFIPVVLFGVILYERSYNNIMQNYSQSNQSLINQAANNLRIGLAQVNSIYSLFQYNPSVTGYLNGQYQTVSNQVYTYLKNIRPMLTFAYSGDKAIESIKLFKMKKNVFPIENEIEDMDAIHSPAIKRLVTGLKVGQGEWRPSPKGNQRQLPQLTYYKKIYNDIYTEELAVMQVTFNDNLLNKFLKAVNVNHDSHVLIVANGKPIYKSTKFPFTNQEVKTVMHQLHASKQPNWIWKQKELLVNSLNLEDLHLNIYFFSPTDQVFKDIRQKAFIYGFVFLMLLGLLSSIYYMIASVLTKRVLNLARHMRKVDENKLSIYKGDKGNDEIGFLTESYNALIQRIDELINKVHRAELRKKEADYLVLQAQVNPHFLYNTLEAIRMLAEMNDDHEVVEAMYTLSKLLRYSLSSGGNITTLEKEIENIRDYLKIHKLRMMDRLQYEIVIDAAIHEVHCPRFILQPLVENCIHHGLSTLRKPGQIKVMITEKGEDLKIEIADNGKGITEERLAVIHGVMNNTLERSLLETKHTGLGIYNVSERVKAYFGVGSTLDIVSEPGQGTSYIMLIKRDRGKAHVEAHDCR</sequence>
<keyword evidence="5" id="KW-0597">Phosphoprotein</keyword>
<keyword evidence="18" id="KW-1185">Reference proteome</keyword>
<dbReference type="Pfam" id="PF06580">
    <property type="entry name" value="His_kinase"/>
    <property type="match status" value="1"/>
</dbReference>
<dbReference type="Pfam" id="PF00672">
    <property type="entry name" value="HAMP"/>
    <property type="match status" value="1"/>
</dbReference>
<evidence type="ECO:0000256" key="10">
    <source>
        <dbReference type="ARBA" id="ARBA00022840"/>
    </source>
</evidence>
<dbReference type="InterPro" id="IPR036890">
    <property type="entry name" value="HATPase_C_sf"/>
</dbReference>
<organism evidence="17 18">
    <name type="scientific">Pullulanibacillus camelliae</name>
    <dbReference type="NCBI Taxonomy" id="1707096"/>
    <lineage>
        <taxon>Bacteria</taxon>
        <taxon>Bacillati</taxon>
        <taxon>Bacillota</taxon>
        <taxon>Bacilli</taxon>
        <taxon>Bacillales</taxon>
        <taxon>Sporolactobacillaceae</taxon>
        <taxon>Pullulanibacillus</taxon>
    </lineage>
</organism>
<comment type="caution">
    <text evidence="17">The sequence shown here is derived from an EMBL/GenBank/DDBJ whole genome shotgun (WGS) entry which is preliminary data.</text>
</comment>
<reference evidence="17" key="2">
    <citation type="submission" date="2020-09" db="EMBL/GenBank/DDBJ databases">
        <authorList>
            <person name="Sun Q."/>
            <person name="Zhou Y."/>
        </authorList>
    </citation>
    <scope>NUCLEOTIDE SEQUENCE</scope>
    <source>
        <strain evidence="17">CGMCC 1.15371</strain>
    </source>
</reference>
<evidence type="ECO:0000256" key="11">
    <source>
        <dbReference type="ARBA" id="ARBA00022989"/>
    </source>
</evidence>
<comment type="subcellular location">
    <subcellularLocation>
        <location evidence="2">Cell membrane</location>
        <topology evidence="2">Multi-pass membrane protein</topology>
    </subcellularLocation>
</comment>
<evidence type="ECO:0000259" key="16">
    <source>
        <dbReference type="PROSITE" id="PS50885"/>
    </source>
</evidence>
<dbReference type="SUPFAM" id="SSF55874">
    <property type="entry name" value="ATPase domain of HSP90 chaperone/DNA topoisomerase II/histidine kinase"/>
    <property type="match status" value="1"/>
</dbReference>
<evidence type="ECO:0000256" key="3">
    <source>
        <dbReference type="ARBA" id="ARBA00012438"/>
    </source>
</evidence>
<proteinExistence type="predicted"/>
<dbReference type="SUPFAM" id="SSF158472">
    <property type="entry name" value="HAMP domain-like"/>
    <property type="match status" value="1"/>
</dbReference>
<evidence type="ECO:0000256" key="6">
    <source>
        <dbReference type="ARBA" id="ARBA00022679"/>
    </source>
</evidence>
<keyword evidence="9 17" id="KW-0418">Kinase</keyword>
<dbReference type="Gene3D" id="3.30.565.10">
    <property type="entry name" value="Histidine kinase-like ATPase, C-terminal domain"/>
    <property type="match status" value="1"/>
</dbReference>
<evidence type="ECO:0000256" key="12">
    <source>
        <dbReference type="ARBA" id="ARBA00023012"/>
    </source>
</evidence>
<evidence type="ECO:0000256" key="2">
    <source>
        <dbReference type="ARBA" id="ARBA00004651"/>
    </source>
</evidence>
<dbReference type="EC" id="2.7.13.3" evidence="3"/>
<dbReference type="AlphaFoldDB" id="A0A8J2YLU5"/>
<feature type="transmembrane region" description="Helical" evidence="14">
    <location>
        <begin position="20"/>
        <end position="43"/>
    </location>
</feature>
<dbReference type="PROSITE" id="PS50885">
    <property type="entry name" value="HAMP"/>
    <property type="match status" value="1"/>
</dbReference>
<evidence type="ECO:0000256" key="4">
    <source>
        <dbReference type="ARBA" id="ARBA00022475"/>
    </source>
</evidence>
<comment type="catalytic activity">
    <reaction evidence="1">
        <text>ATP + protein L-histidine = ADP + protein N-phospho-L-histidine.</text>
        <dbReference type="EC" id="2.7.13.3"/>
    </reaction>
</comment>
<dbReference type="InterPro" id="IPR004358">
    <property type="entry name" value="Sig_transdc_His_kin-like_C"/>
</dbReference>
<dbReference type="InterPro" id="IPR050640">
    <property type="entry name" value="Bact_2-comp_sensor_kinase"/>
</dbReference>
<keyword evidence="8" id="KW-0547">Nucleotide-binding</keyword>
<dbReference type="InterPro" id="IPR010559">
    <property type="entry name" value="Sig_transdc_His_kin_internal"/>
</dbReference>
<dbReference type="SMART" id="SM00304">
    <property type="entry name" value="HAMP"/>
    <property type="match status" value="1"/>
</dbReference>
<evidence type="ECO:0000256" key="13">
    <source>
        <dbReference type="ARBA" id="ARBA00023136"/>
    </source>
</evidence>
<keyword evidence="6" id="KW-0808">Transferase</keyword>
<protein>
    <recommendedName>
        <fullName evidence="3">histidine kinase</fullName>
        <ecNumber evidence="3">2.7.13.3</ecNumber>
    </recommendedName>
</protein>
<evidence type="ECO:0000256" key="1">
    <source>
        <dbReference type="ARBA" id="ARBA00000085"/>
    </source>
</evidence>
<gene>
    <name evidence="17" type="ORF">GCM10011391_34560</name>
</gene>
<accession>A0A8J2YLU5</accession>
<dbReference type="Gene3D" id="6.10.340.10">
    <property type="match status" value="1"/>
</dbReference>
<evidence type="ECO:0000259" key="15">
    <source>
        <dbReference type="PROSITE" id="PS50109"/>
    </source>
</evidence>
<evidence type="ECO:0000256" key="8">
    <source>
        <dbReference type="ARBA" id="ARBA00022741"/>
    </source>
</evidence>
<dbReference type="GO" id="GO:0005524">
    <property type="term" value="F:ATP binding"/>
    <property type="evidence" value="ECO:0007669"/>
    <property type="project" value="UniProtKB-KW"/>
</dbReference>
<dbReference type="PRINTS" id="PR00344">
    <property type="entry name" value="BCTRLSENSOR"/>
</dbReference>
<dbReference type="GO" id="GO:0005886">
    <property type="term" value="C:plasma membrane"/>
    <property type="evidence" value="ECO:0007669"/>
    <property type="project" value="UniProtKB-SubCell"/>
</dbReference>
<keyword evidence="12" id="KW-0902">Two-component regulatory system</keyword>
<evidence type="ECO:0000313" key="17">
    <source>
        <dbReference type="EMBL" id="GGE52802.1"/>
    </source>
</evidence>
<feature type="transmembrane region" description="Helical" evidence="14">
    <location>
        <begin position="300"/>
        <end position="321"/>
    </location>
</feature>
<keyword evidence="7 14" id="KW-0812">Transmembrane</keyword>
<keyword evidence="13 14" id="KW-0472">Membrane</keyword>
<evidence type="ECO:0000256" key="9">
    <source>
        <dbReference type="ARBA" id="ARBA00022777"/>
    </source>
</evidence>
<dbReference type="Proteomes" id="UP000628775">
    <property type="component" value="Unassembled WGS sequence"/>
</dbReference>
<keyword evidence="10" id="KW-0067">ATP-binding</keyword>
<feature type="domain" description="HAMP" evidence="16">
    <location>
        <begin position="323"/>
        <end position="375"/>
    </location>
</feature>
<evidence type="ECO:0000256" key="14">
    <source>
        <dbReference type="SAM" id="Phobius"/>
    </source>
</evidence>